<dbReference type="EMBL" id="BGZO01000089">
    <property type="protein sequence ID" value="GBR77040.1"/>
    <property type="molecule type" value="Genomic_DNA"/>
</dbReference>
<evidence type="ECO:0000256" key="8">
    <source>
        <dbReference type="ARBA" id="ARBA00023136"/>
    </source>
</evidence>
<sequence>MKILAVSPHLHSGVTTQVLMRDVLIALLPAGLASLVFFGWLAVWLIGVCVGAAVLTEYLAAQFFKKKNYLNDCSAVVTGVLLA</sequence>
<reference evidence="10 11" key="1">
    <citation type="journal article" date="2019" name="ISME J.">
        <title>Genome analyses of uncultured TG2/ZB3 bacteria in 'Margulisbacteria' specifically attached to ectosymbiotic spirochetes of protists in the termite gut.</title>
        <authorList>
            <person name="Utami Y.D."/>
            <person name="Kuwahara H."/>
            <person name="Igai K."/>
            <person name="Murakami T."/>
            <person name="Sugaya K."/>
            <person name="Morikawa T."/>
            <person name="Nagura Y."/>
            <person name="Yuki M."/>
            <person name="Deevong P."/>
            <person name="Inoue T."/>
            <person name="Kihara K."/>
            <person name="Lo N."/>
            <person name="Yamada A."/>
            <person name="Ohkuma M."/>
            <person name="Hongoh Y."/>
        </authorList>
    </citation>
    <scope>NUCLEOTIDE SEQUENCE [LARGE SCALE GENOMIC DNA]</scope>
    <source>
        <strain evidence="10">NkOx7-02</strain>
    </source>
</reference>
<keyword evidence="1" id="KW-0813">Transport</keyword>
<keyword evidence="4" id="KW-0288">FMN</keyword>
<keyword evidence="6" id="KW-1278">Translocase</keyword>
<keyword evidence="3" id="KW-0285">Flavoprotein</keyword>
<dbReference type="Proteomes" id="UP000275925">
    <property type="component" value="Unassembled WGS sequence"/>
</dbReference>
<dbReference type="GO" id="GO:0055085">
    <property type="term" value="P:transmembrane transport"/>
    <property type="evidence" value="ECO:0007669"/>
    <property type="project" value="InterPro"/>
</dbReference>
<dbReference type="AlphaFoldDB" id="A0A388TKM8"/>
<evidence type="ECO:0000256" key="1">
    <source>
        <dbReference type="ARBA" id="ARBA00022448"/>
    </source>
</evidence>
<feature type="transmembrane region" description="Helical" evidence="9">
    <location>
        <begin position="37"/>
        <end position="60"/>
    </location>
</feature>
<dbReference type="Pfam" id="PF03116">
    <property type="entry name" value="NQR2_RnfD_RnfE"/>
    <property type="match status" value="1"/>
</dbReference>
<comment type="caution">
    <text evidence="10">The sequence shown here is derived from an EMBL/GenBank/DDBJ whole genome shotgun (WGS) entry which is preliminary data.</text>
</comment>
<protein>
    <submittedName>
        <fullName evidence="10">Electron transport complex protein RnfD</fullName>
    </submittedName>
</protein>
<keyword evidence="2" id="KW-0597">Phosphoprotein</keyword>
<evidence type="ECO:0000256" key="5">
    <source>
        <dbReference type="ARBA" id="ARBA00022692"/>
    </source>
</evidence>
<evidence type="ECO:0000313" key="10">
    <source>
        <dbReference type="EMBL" id="GBR77040.1"/>
    </source>
</evidence>
<proteinExistence type="predicted"/>
<keyword evidence="5 9" id="KW-0812">Transmembrane</keyword>
<evidence type="ECO:0000313" key="11">
    <source>
        <dbReference type="Proteomes" id="UP000275925"/>
    </source>
</evidence>
<evidence type="ECO:0000256" key="2">
    <source>
        <dbReference type="ARBA" id="ARBA00022553"/>
    </source>
</evidence>
<keyword evidence="7 9" id="KW-1133">Transmembrane helix</keyword>
<keyword evidence="8 9" id="KW-0472">Membrane</keyword>
<organism evidence="10 11">
    <name type="scientific">Candidatus Termititenax persephonae</name>
    <dbReference type="NCBI Taxonomy" id="2218525"/>
    <lineage>
        <taxon>Bacteria</taxon>
        <taxon>Bacillati</taxon>
        <taxon>Candidatus Margulisiibacteriota</taxon>
        <taxon>Candidatus Termititenacia</taxon>
        <taxon>Candidatus Termititenacales</taxon>
        <taxon>Candidatus Termititenacaceae</taxon>
        <taxon>Candidatus Termititenax</taxon>
    </lineage>
</organism>
<evidence type="ECO:0000256" key="3">
    <source>
        <dbReference type="ARBA" id="ARBA00022630"/>
    </source>
</evidence>
<dbReference type="InterPro" id="IPR004338">
    <property type="entry name" value="NqrB/RnfD"/>
</dbReference>
<accession>A0A388TKM8</accession>
<evidence type="ECO:0000256" key="7">
    <source>
        <dbReference type="ARBA" id="ARBA00022989"/>
    </source>
</evidence>
<gene>
    <name evidence="10" type="primary">rnfD</name>
    <name evidence="10" type="ORF">NO2_1496</name>
</gene>
<name>A0A388TKM8_9BACT</name>
<feature type="non-terminal residue" evidence="10">
    <location>
        <position position="83"/>
    </location>
</feature>
<evidence type="ECO:0000256" key="4">
    <source>
        <dbReference type="ARBA" id="ARBA00022643"/>
    </source>
</evidence>
<evidence type="ECO:0000256" key="9">
    <source>
        <dbReference type="SAM" id="Phobius"/>
    </source>
</evidence>
<dbReference type="GO" id="GO:0016020">
    <property type="term" value="C:membrane"/>
    <property type="evidence" value="ECO:0007669"/>
    <property type="project" value="InterPro"/>
</dbReference>
<evidence type="ECO:0000256" key="6">
    <source>
        <dbReference type="ARBA" id="ARBA00022967"/>
    </source>
</evidence>
<keyword evidence="11" id="KW-1185">Reference proteome</keyword>